<name>A0A9P3G7T3_9APHY</name>
<dbReference type="EMBL" id="BPQB01000014">
    <property type="protein sequence ID" value="GJE89886.1"/>
    <property type="molecule type" value="Genomic_DNA"/>
</dbReference>
<keyword evidence="2" id="KW-1185">Reference proteome</keyword>
<reference evidence="1 2" key="1">
    <citation type="submission" date="2021-08" db="EMBL/GenBank/DDBJ databases">
        <title>Draft Genome Sequence of Phanerochaete sordida strain YK-624.</title>
        <authorList>
            <person name="Mori T."/>
            <person name="Dohra H."/>
            <person name="Suzuki T."/>
            <person name="Kawagishi H."/>
            <person name="Hirai H."/>
        </authorList>
    </citation>
    <scope>NUCLEOTIDE SEQUENCE [LARGE SCALE GENOMIC DNA]</scope>
    <source>
        <strain evidence="1 2">YK-624</strain>
    </source>
</reference>
<dbReference type="AlphaFoldDB" id="A0A9P3G7T3"/>
<proteinExistence type="predicted"/>
<organism evidence="1 2">
    <name type="scientific">Phanerochaete sordida</name>
    <dbReference type="NCBI Taxonomy" id="48140"/>
    <lineage>
        <taxon>Eukaryota</taxon>
        <taxon>Fungi</taxon>
        <taxon>Dikarya</taxon>
        <taxon>Basidiomycota</taxon>
        <taxon>Agaricomycotina</taxon>
        <taxon>Agaricomycetes</taxon>
        <taxon>Polyporales</taxon>
        <taxon>Phanerochaetaceae</taxon>
        <taxon>Phanerochaete</taxon>
    </lineage>
</organism>
<accession>A0A9P3G7T3</accession>
<evidence type="ECO:0000313" key="2">
    <source>
        <dbReference type="Proteomes" id="UP000703269"/>
    </source>
</evidence>
<evidence type="ECO:0000313" key="1">
    <source>
        <dbReference type="EMBL" id="GJE89886.1"/>
    </source>
</evidence>
<sequence>MAPETLLIPLLTDLIFDHLVDLGYGLVQPKQSLFACSLVCKLWAEHTHRHRFRTLALYSLSYDIHAHTASFTIQQFVHDPLFSRSKDAVRTLLLCYEEANRAAVDEYDFPQIIRRFPALSSLELRGVLHGRFAQPLPHPTSHLHLQRLTINFRLQPQNTLDEHALYNVLSQFDSIEELRITGIPSSGFRVPVGVPRSTKPPPSVISVVLRCDPSRALSSVLQWLAAPGSLEQLDVLGQVNTGPSAALALVDALPAAPRHLLFAIAL</sequence>
<dbReference type="Proteomes" id="UP000703269">
    <property type="component" value="Unassembled WGS sequence"/>
</dbReference>
<comment type="caution">
    <text evidence="1">The sequence shown here is derived from an EMBL/GenBank/DDBJ whole genome shotgun (WGS) entry which is preliminary data.</text>
</comment>
<protein>
    <submittedName>
        <fullName evidence="1">Uncharacterized protein</fullName>
    </submittedName>
</protein>
<gene>
    <name evidence="1" type="ORF">PsYK624_059980</name>
</gene>